<proteinExistence type="inferred from homology"/>
<dbReference type="EMBL" id="JAWLUM010000001">
    <property type="protein sequence ID" value="MDV7133033.1"/>
    <property type="molecule type" value="Genomic_DNA"/>
</dbReference>
<dbReference type="PANTHER" id="PTHR30173">
    <property type="entry name" value="SIGMA 19 FACTOR"/>
    <property type="match status" value="1"/>
</dbReference>
<dbReference type="InterPro" id="IPR007627">
    <property type="entry name" value="RNA_pol_sigma70_r2"/>
</dbReference>
<keyword evidence="10" id="KW-1185">Reference proteome</keyword>
<evidence type="ECO:0000256" key="3">
    <source>
        <dbReference type="ARBA" id="ARBA00023015"/>
    </source>
</evidence>
<dbReference type="InterPro" id="IPR013325">
    <property type="entry name" value="RNA_pol_sigma_r2"/>
</dbReference>
<dbReference type="SUPFAM" id="SSF88659">
    <property type="entry name" value="Sigma3 and sigma4 domains of RNA polymerase sigma factors"/>
    <property type="match status" value="1"/>
</dbReference>
<reference evidence="9 10" key="1">
    <citation type="submission" date="2023-10" db="EMBL/GenBank/DDBJ databases">
        <title>Development of a sustainable strategy for remediation of hydrocarbon-contaminated territories based on the waste exchange concept.</title>
        <authorList>
            <person name="Krivoruchko A."/>
        </authorList>
    </citation>
    <scope>NUCLEOTIDE SEQUENCE [LARGE SCALE GENOMIC DNA]</scope>
    <source>
        <strain evidence="9 10">IEGM 1236</strain>
    </source>
</reference>
<comment type="subunit">
    <text evidence="2">Interacts transiently with the RNA polymerase catalytic core formed by RpoA, RpoB, RpoC and RpoZ (2 alpha, 1 beta, 1 beta' and 1 omega subunit) to form the RNA polymerase holoenzyme that can initiate transcription.</text>
</comment>
<evidence type="ECO:0000256" key="1">
    <source>
        <dbReference type="ARBA" id="ARBA00010641"/>
    </source>
</evidence>
<evidence type="ECO:0000259" key="8">
    <source>
        <dbReference type="Pfam" id="PF08281"/>
    </source>
</evidence>
<evidence type="ECO:0000256" key="2">
    <source>
        <dbReference type="ARBA" id="ARBA00011344"/>
    </source>
</evidence>
<organism evidence="9 10">
    <name type="scientific">Williamsia marianensis</name>
    <dbReference type="NCBI Taxonomy" id="85044"/>
    <lineage>
        <taxon>Bacteria</taxon>
        <taxon>Bacillati</taxon>
        <taxon>Actinomycetota</taxon>
        <taxon>Actinomycetes</taxon>
        <taxon>Mycobacteriales</taxon>
        <taxon>Nocardiaceae</taxon>
        <taxon>Williamsia</taxon>
    </lineage>
</organism>
<evidence type="ECO:0000256" key="4">
    <source>
        <dbReference type="ARBA" id="ARBA00023082"/>
    </source>
</evidence>
<keyword evidence="6" id="KW-0804">Transcription</keyword>
<comment type="caution">
    <text evidence="9">The sequence shown here is derived from an EMBL/GenBank/DDBJ whole genome shotgun (WGS) entry which is preliminary data.</text>
</comment>
<evidence type="ECO:0000256" key="6">
    <source>
        <dbReference type="ARBA" id="ARBA00023163"/>
    </source>
</evidence>
<feature type="domain" description="RNA polymerase sigma factor 70 region 4 type 2" evidence="8">
    <location>
        <begin position="101"/>
        <end position="153"/>
    </location>
</feature>
<dbReference type="RefSeq" id="WP_317712302.1">
    <property type="nucleotide sequence ID" value="NZ_JAWLUM010000001.1"/>
</dbReference>
<dbReference type="Pfam" id="PF04542">
    <property type="entry name" value="Sigma70_r2"/>
    <property type="match status" value="1"/>
</dbReference>
<dbReference type="InterPro" id="IPR013249">
    <property type="entry name" value="RNA_pol_sigma70_r4_t2"/>
</dbReference>
<sequence>MVSTSKFEAARPQLTAVAFRLLGSIHDAEDAVQNTWIKASTADTHDLRNPAAWLTTVVSRVCLDLLRVRKSRDEEPLLADMLPADVVSADEHYLQRESISRALIVLLSQLTPDQRVAYVLHDLFDVPFREVAETLGTNPSNAKQHASRARRRIERTEPVPTANAINSAVVEAFLAAAGGGDIDRMVTLMTDDCVRVVDPVLVPSGTPTSVTGARTVAEETKLFADRIRVAVPMLVDGRSVHVVAPGGHPLAVVAIAVRSRRVARIEIGRVSAREVYAIPPTTS</sequence>
<dbReference type="Pfam" id="PF08281">
    <property type="entry name" value="Sigma70_r4_2"/>
    <property type="match status" value="1"/>
</dbReference>
<dbReference type="InterPro" id="IPR013324">
    <property type="entry name" value="RNA_pol_sigma_r3/r4-like"/>
</dbReference>
<dbReference type="PANTHER" id="PTHR30173:SF43">
    <property type="entry name" value="ECF RNA POLYMERASE SIGMA FACTOR SIGI-RELATED"/>
    <property type="match status" value="1"/>
</dbReference>
<dbReference type="Proteomes" id="UP001185792">
    <property type="component" value="Unassembled WGS sequence"/>
</dbReference>
<evidence type="ECO:0000313" key="9">
    <source>
        <dbReference type="EMBL" id="MDV7133033.1"/>
    </source>
</evidence>
<keyword evidence="5" id="KW-0238">DNA-binding</keyword>
<dbReference type="NCBIfam" id="TIGR02937">
    <property type="entry name" value="sigma70-ECF"/>
    <property type="match status" value="1"/>
</dbReference>
<keyword evidence="4" id="KW-0731">Sigma factor</keyword>
<protein>
    <submittedName>
        <fullName evidence="9">Sigma-70 family RNA polymerase sigma factor</fullName>
    </submittedName>
</protein>
<name>A0ABU4EP54_WILMA</name>
<dbReference type="SUPFAM" id="SSF88946">
    <property type="entry name" value="Sigma2 domain of RNA polymerase sigma factors"/>
    <property type="match status" value="1"/>
</dbReference>
<dbReference type="Gene3D" id="1.10.1740.10">
    <property type="match status" value="1"/>
</dbReference>
<dbReference type="InterPro" id="IPR032710">
    <property type="entry name" value="NTF2-like_dom_sf"/>
</dbReference>
<dbReference type="Gene3D" id="3.10.450.50">
    <property type="match status" value="1"/>
</dbReference>
<feature type="domain" description="RNA polymerase sigma-70 region 2" evidence="7">
    <location>
        <begin position="7"/>
        <end position="70"/>
    </location>
</feature>
<dbReference type="SUPFAM" id="SSF54427">
    <property type="entry name" value="NTF2-like"/>
    <property type="match status" value="1"/>
</dbReference>
<dbReference type="Gene3D" id="1.10.10.10">
    <property type="entry name" value="Winged helix-like DNA-binding domain superfamily/Winged helix DNA-binding domain"/>
    <property type="match status" value="1"/>
</dbReference>
<evidence type="ECO:0000313" key="10">
    <source>
        <dbReference type="Proteomes" id="UP001185792"/>
    </source>
</evidence>
<evidence type="ECO:0000256" key="5">
    <source>
        <dbReference type="ARBA" id="ARBA00023125"/>
    </source>
</evidence>
<dbReference type="InterPro" id="IPR036388">
    <property type="entry name" value="WH-like_DNA-bd_sf"/>
</dbReference>
<accession>A0ABU4EP54</accession>
<dbReference type="InterPro" id="IPR052704">
    <property type="entry name" value="ECF_Sigma-70_Domain"/>
</dbReference>
<gene>
    <name evidence="9" type="ORF">R4198_04940</name>
</gene>
<dbReference type="InterPro" id="IPR014284">
    <property type="entry name" value="RNA_pol_sigma-70_dom"/>
</dbReference>
<evidence type="ECO:0000259" key="7">
    <source>
        <dbReference type="Pfam" id="PF04542"/>
    </source>
</evidence>
<comment type="similarity">
    <text evidence="1">Belongs to the sigma-70 factor family. ECF subfamily.</text>
</comment>
<keyword evidence="3" id="KW-0805">Transcription regulation</keyword>